<evidence type="ECO:0000313" key="2">
    <source>
        <dbReference type="EMBL" id="EFY84922.1"/>
    </source>
</evidence>
<dbReference type="Proteomes" id="UP000002499">
    <property type="component" value="Unassembled WGS sequence"/>
</dbReference>
<protein>
    <submittedName>
        <fullName evidence="2">Uncharacterized protein</fullName>
    </submittedName>
</protein>
<evidence type="ECO:0000256" key="1">
    <source>
        <dbReference type="SAM" id="MobiDB-lite"/>
    </source>
</evidence>
<dbReference type="HOGENOM" id="CLU_729737_0_0_1"/>
<feature type="region of interest" description="Disordered" evidence="1">
    <location>
        <begin position="185"/>
        <end position="215"/>
    </location>
</feature>
<reference evidence="2 3" key="1">
    <citation type="journal article" date="2011" name="PLoS Genet.">
        <title>Genome sequencing and comparative transcriptomics of the model entomopathogenic fungi Metarhizium anisopliae and M. acridum.</title>
        <authorList>
            <person name="Gao Q."/>
            <person name="Jin K."/>
            <person name="Ying S.H."/>
            <person name="Zhang Y."/>
            <person name="Xiao G."/>
            <person name="Shang Y."/>
            <person name="Duan Z."/>
            <person name="Hu X."/>
            <person name="Xie X.Q."/>
            <person name="Zhou G."/>
            <person name="Peng G."/>
            <person name="Luo Z."/>
            <person name="Huang W."/>
            <person name="Wang B."/>
            <person name="Fang W."/>
            <person name="Wang S."/>
            <person name="Zhong Y."/>
            <person name="Ma L.J."/>
            <person name="St Leger R.J."/>
            <person name="Zhao G.P."/>
            <person name="Pei Y."/>
            <person name="Feng M.G."/>
            <person name="Xia Y."/>
            <person name="Wang C."/>
        </authorList>
    </citation>
    <scope>NUCLEOTIDE SEQUENCE [LARGE SCALE GENOMIC DNA]</scope>
    <source>
        <strain evidence="2 3">CQMa 102</strain>
    </source>
</reference>
<dbReference type="AlphaFoldDB" id="E9EGN4"/>
<accession>E9EGN4</accession>
<sequence length="379" mass="41616">MEAVGATAASCSILNLLVKAAKQVILLISDECPDLYAVRDGVKSLVVQLKLLQRDQEMHPELAKNVPLLLDNCLCVQNDLEDLKREFLANSAKWTIYGKEKLASLQSRLQTFTSSCEVMFQGLNIEQSRSWKKSIDDMMERSKPRSSMLSLYPEAESANAATRAPVGDALPHIISTHGAALRNTKTWRSDDASPSPGSGVTKAVTGSTQSSSVPGRDLMDAAHLRALGVLARRSVGPAESTLEECNQTLQALMDLQSKHEKLLENDAGAQTAVDGAIAALQAALDRVRPGVESCVKDPERPLKSILNQIKWLSHDRKMFKKHLPDMVDKYDKALLQIGSLERMATDAASREAADMLRQRVKMVEKEAEGLERLNSFMGH</sequence>
<dbReference type="GeneID" id="19253343"/>
<organism evidence="3">
    <name type="scientific">Metarhizium acridum (strain CQMa 102)</name>
    <dbReference type="NCBI Taxonomy" id="655827"/>
    <lineage>
        <taxon>Eukaryota</taxon>
        <taxon>Fungi</taxon>
        <taxon>Dikarya</taxon>
        <taxon>Ascomycota</taxon>
        <taxon>Pezizomycotina</taxon>
        <taxon>Sordariomycetes</taxon>
        <taxon>Hypocreomycetidae</taxon>
        <taxon>Hypocreales</taxon>
        <taxon>Clavicipitaceae</taxon>
        <taxon>Metarhizium</taxon>
    </lineage>
</organism>
<dbReference type="eggNOG" id="ENOG502RN2U">
    <property type="taxonomic scope" value="Eukaryota"/>
</dbReference>
<dbReference type="OrthoDB" id="4939440at2759"/>
<dbReference type="EMBL" id="GL698598">
    <property type="protein sequence ID" value="EFY84922.1"/>
    <property type="molecule type" value="Genomic_DNA"/>
</dbReference>
<gene>
    <name evidence="2" type="ORF">MAC_09032</name>
</gene>
<name>E9EGN4_METAQ</name>
<proteinExistence type="predicted"/>
<keyword evidence="3" id="KW-1185">Reference proteome</keyword>
<evidence type="ECO:0000313" key="3">
    <source>
        <dbReference type="Proteomes" id="UP000002499"/>
    </source>
</evidence>
<dbReference type="KEGG" id="maw:19253343"/>
<dbReference type="InParanoid" id="E9EGN4"/>
<feature type="compositionally biased region" description="Polar residues" evidence="1">
    <location>
        <begin position="204"/>
        <end position="213"/>
    </location>
</feature>